<gene>
    <name evidence="1" type="ORF">DERYTH_LOCUS21109</name>
</gene>
<name>A0A9N9JQH4_9GLOM</name>
<keyword evidence="2" id="KW-1185">Reference proteome</keyword>
<reference evidence="1" key="1">
    <citation type="submission" date="2021-06" db="EMBL/GenBank/DDBJ databases">
        <authorList>
            <person name="Kallberg Y."/>
            <person name="Tangrot J."/>
            <person name="Rosling A."/>
        </authorList>
    </citation>
    <scope>NUCLEOTIDE SEQUENCE</scope>
    <source>
        <strain evidence="1">MA453B</strain>
    </source>
</reference>
<protein>
    <submittedName>
        <fullName evidence="1">17432_t:CDS:1</fullName>
    </submittedName>
</protein>
<sequence>YILPLSKKQVSEINNLIALWTKGNSKMLPRYSTYQLFYKKGSLQAPIVGNMLEARMLTTWIKLISRDIMWAKIKRSRITKSLQNKKDITILQAFAENPIRIKAWPSKWKPFIHAWSKVEGAVSSLTP</sequence>
<organism evidence="1 2">
    <name type="scientific">Dentiscutata erythropus</name>
    <dbReference type="NCBI Taxonomy" id="1348616"/>
    <lineage>
        <taxon>Eukaryota</taxon>
        <taxon>Fungi</taxon>
        <taxon>Fungi incertae sedis</taxon>
        <taxon>Mucoromycota</taxon>
        <taxon>Glomeromycotina</taxon>
        <taxon>Glomeromycetes</taxon>
        <taxon>Diversisporales</taxon>
        <taxon>Gigasporaceae</taxon>
        <taxon>Dentiscutata</taxon>
    </lineage>
</organism>
<accession>A0A9N9JQH4</accession>
<feature type="non-terminal residue" evidence="1">
    <location>
        <position position="127"/>
    </location>
</feature>
<comment type="caution">
    <text evidence="1">The sequence shown here is derived from an EMBL/GenBank/DDBJ whole genome shotgun (WGS) entry which is preliminary data.</text>
</comment>
<dbReference type="Proteomes" id="UP000789405">
    <property type="component" value="Unassembled WGS sequence"/>
</dbReference>
<dbReference type="OrthoDB" id="2482722at2759"/>
<feature type="non-terminal residue" evidence="1">
    <location>
        <position position="1"/>
    </location>
</feature>
<dbReference type="EMBL" id="CAJVPY010026255">
    <property type="protein sequence ID" value="CAG8789463.1"/>
    <property type="molecule type" value="Genomic_DNA"/>
</dbReference>
<proteinExistence type="predicted"/>
<evidence type="ECO:0000313" key="1">
    <source>
        <dbReference type="EMBL" id="CAG8789463.1"/>
    </source>
</evidence>
<evidence type="ECO:0000313" key="2">
    <source>
        <dbReference type="Proteomes" id="UP000789405"/>
    </source>
</evidence>
<dbReference type="AlphaFoldDB" id="A0A9N9JQH4"/>